<dbReference type="AlphaFoldDB" id="A0A1G2LG12"/>
<keyword evidence="1" id="KW-0812">Transmembrane</keyword>
<dbReference type="InterPro" id="IPR009476">
    <property type="entry name" value="DUF1097"/>
</dbReference>
<comment type="caution">
    <text evidence="2">The sequence shown here is derived from an EMBL/GenBank/DDBJ whole genome shotgun (WGS) entry which is preliminary data.</text>
</comment>
<evidence type="ECO:0008006" key="4">
    <source>
        <dbReference type="Google" id="ProtNLM"/>
    </source>
</evidence>
<dbReference type="EMBL" id="MHQT01000013">
    <property type="protein sequence ID" value="OHA09761.1"/>
    <property type="molecule type" value="Genomic_DNA"/>
</dbReference>
<evidence type="ECO:0000313" key="3">
    <source>
        <dbReference type="Proteomes" id="UP000178977"/>
    </source>
</evidence>
<feature type="transmembrane region" description="Helical" evidence="1">
    <location>
        <begin position="30"/>
        <end position="48"/>
    </location>
</feature>
<proteinExistence type="predicted"/>
<feature type="transmembrane region" description="Helical" evidence="1">
    <location>
        <begin position="55"/>
        <end position="72"/>
    </location>
</feature>
<organism evidence="2 3">
    <name type="scientific">Candidatus Sungbacteria bacterium RIFCSPLOWO2_01_FULL_60_25</name>
    <dbReference type="NCBI Taxonomy" id="1802281"/>
    <lineage>
        <taxon>Bacteria</taxon>
        <taxon>Candidatus Sungiibacteriota</taxon>
    </lineage>
</organism>
<feature type="transmembrane region" description="Helical" evidence="1">
    <location>
        <begin position="136"/>
        <end position="157"/>
    </location>
</feature>
<protein>
    <recommendedName>
        <fullName evidence="4">DUF1097 domain-containing protein</fullName>
    </recommendedName>
</protein>
<name>A0A1G2LG12_9BACT</name>
<sequence>MTFIQFLPVAVMVGILAMLSVWGANAIGVPVWPLFITWALFFLAGSRFSRIVKEVIGVTGGIAFGYVTLWLAPKYAEAFGSTWGLPLTVFTVAFVIVLLEYTNWFELAPAYFFTFAGYFAYVFGNFGGPGTTAENALIPFWLISLAGLGFGIVTAALRKKILDMEGVYGDAQKTVFDKE</sequence>
<feature type="transmembrane region" description="Helical" evidence="1">
    <location>
        <begin position="78"/>
        <end position="99"/>
    </location>
</feature>
<evidence type="ECO:0000256" key="1">
    <source>
        <dbReference type="SAM" id="Phobius"/>
    </source>
</evidence>
<keyword evidence="1" id="KW-0472">Membrane</keyword>
<evidence type="ECO:0000313" key="2">
    <source>
        <dbReference type="EMBL" id="OHA09761.1"/>
    </source>
</evidence>
<keyword evidence="1" id="KW-1133">Transmembrane helix</keyword>
<dbReference type="Pfam" id="PF06496">
    <property type="entry name" value="DUF1097"/>
    <property type="match status" value="1"/>
</dbReference>
<gene>
    <name evidence="2" type="ORF">A3A44_02630</name>
</gene>
<feature type="transmembrane region" description="Helical" evidence="1">
    <location>
        <begin position="104"/>
        <end position="124"/>
    </location>
</feature>
<accession>A0A1G2LG12</accession>
<dbReference type="Proteomes" id="UP000178977">
    <property type="component" value="Unassembled WGS sequence"/>
</dbReference>
<reference evidence="2 3" key="1">
    <citation type="journal article" date="2016" name="Nat. Commun.">
        <title>Thousands of microbial genomes shed light on interconnected biogeochemical processes in an aquifer system.</title>
        <authorList>
            <person name="Anantharaman K."/>
            <person name="Brown C.T."/>
            <person name="Hug L.A."/>
            <person name="Sharon I."/>
            <person name="Castelle C.J."/>
            <person name="Probst A.J."/>
            <person name="Thomas B.C."/>
            <person name="Singh A."/>
            <person name="Wilkins M.J."/>
            <person name="Karaoz U."/>
            <person name="Brodie E.L."/>
            <person name="Williams K.H."/>
            <person name="Hubbard S.S."/>
            <person name="Banfield J.F."/>
        </authorList>
    </citation>
    <scope>NUCLEOTIDE SEQUENCE [LARGE SCALE GENOMIC DNA]</scope>
</reference>